<proteinExistence type="predicted"/>
<dbReference type="EMBL" id="LT669839">
    <property type="protein sequence ID" value="SHD77124.1"/>
    <property type="molecule type" value="Genomic_DNA"/>
</dbReference>
<dbReference type="HOGENOM" id="CLU_079190_1_0_9"/>
<keyword evidence="2" id="KW-1185">Reference proteome</keyword>
<dbReference type="AlphaFoldDB" id="M1YQ43"/>
<evidence type="ECO:0000313" key="1">
    <source>
        <dbReference type="EMBL" id="SHD77124.1"/>
    </source>
</evidence>
<sequence>MIFLPNIVVVIKMGFKSFVNTVDLAKKIMYYYVKSGSIAIDCTVGNGNDTILLSKLVGKKGKVYGFDIQPVALKITKEKLFKENLDKRVILINDGHENIDRYIFNEVDFIIYNLGYLPGGNKSIKTEIYSTLESIKKSLYLLRKNGLLLITCYTGHEGGLEEKEGVKDFLKELDQKEYSVLKFNFLNQKNNPPVLFGVEKL</sequence>
<dbReference type="InterPro" id="IPR029063">
    <property type="entry name" value="SAM-dependent_MTases_sf"/>
</dbReference>
<dbReference type="CDD" id="cd02440">
    <property type="entry name" value="AdoMet_MTases"/>
    <property type="match status" value="1"/>
</dbReference>
<dbReference type="GO" id="GO:0032259">
    <property type="term" value="P:methylation"/>
    <property type="evidence" value="ECO:0007669"/>
    <property type="project" value="UniProtKB-KW"/>
</dbReference>
<organism evidence="1 2">
    <name type="scientific">[Clostridium] ultunense Esp</name>
    <dbReference type="NCBI Taxonomy" id="1288971"/>
    <lineage>
        <taxon>Bacteria</taxon>
        <taxon>Bacillati</taxon>
        <taxon>Bacillota</taxon>
        <taxon>Tissierellia</taxon>
        <taxon>Tissierellales</taxon>
        <taxon>Tepidimicrobiaceae</taxon>
        <taxon>Schnuerera</taxon>
    </lineage>
</organism>
<dbReference type="Proteomes" id="UP000245423">
    <property type="component" value="Chromosome 1"/>
</dbReference>
<evidence type="ECO:0000313" key="2">
    <source>
        <dbReference type="Proteomes" id="UP000245423"/>
    </source>
</evidence>
<dbReference type="PANTHER" id="PTHR35276:SF1">
    <property type="entry name" value="TRNA (MNM(5)S(2)U34)-METHYLTRANSFERASE, CHLOROPLASTIC"/>
    <property type="match status" value="1"/>
</dbReference>
<dbReference type="InterPro" id="IPR010719">
    <property type="entry name" value="MnmM_MeTrfase"/>
</dbReference>
<name>M1YQ43_9FIRM</name>
<gene>
    <name evidence="1" type="ORF">CUESP1_1761</name>
</gene>
<dbReference type="Gene3D" id="3.40.50.150">
    <property type="entry name" value="Vaccinia Virus protein VP39"/>
    <property type="match status" value="1"/>
</dbReference>
<keyword evidence="1" id="KW-0808">Transferase</keyword>
<protein>
    <submittedName>
        <fullName evidence="1">Putative rRNA methylase</fullName>
    </submittedName>
</protein>
<accession>M1YQ43</accession>
<dbReference type="GO" id="GO:0008168">
    <property type="term" value="F:methyltransferase activity"/>
    <property type="evidence" value="ECO:0007669"/>
    <property type="project" value="UniProtKB-KW"/>
</dbReference>
<reference evidence="1 2" key="1">
    <citation type="submission" date="2016-11" db="EMBL/GenBank/DDBJ databases">
        <authorList>
            <person name="Manzoor S."/>
        </authorList>
    </citation>
    <scope>NUCLEOTIDE SEQUENCE [LARGE SCALE GENOMIC DNA]</scope>
    <source>
        <strain evidence="1">Clostridium ultunense strain Esp</strain>
    </source>
</reference>
<keyword evidence="1" id="KW-0489">Methyltransferase</keyword>
<dbReference type="SUPFAM" id="SSF53335">
    <property type="entry name" value="S-adenosyl-L-methionine-dependent methyltransferases"/>
    <property type="match status" value="1"/>
</dbReference>
<dbReference type="PANTHER" id="PTHR35276">
    <property type="entry name" value="S-ADENOSYL-L-METHIONINE-DEPENDENT METHYLTRANSFERASES SUPERFAMILY PROTEIN"/>
    <property type="match status" value="1"/>
</dbReference>
<dbReference type="Pfam" id="PF06962">
    <property type="entry name" value="rRNA_methylase"/>
    <property type="match status" value="1"/>
</dbReference>